<dbReference type="InterPro" id="IPR011054">
    <property type="entry name" value="Rudment_hybrid_motif"/>
</dbReference>
<evidence type="ECO:0000313" key="23">
    <source>
        <dbReference type="EMBL" id="MBS7823844.1"/>
    </source>
</evidence>
<dbReference type="NCBIfam" id="TIGR01235">
    <property type="entry name" value="pyruv_carbox"/>
    <property type="match status" value="1"/>
</dbReference>
<dbReference type="Gene3D" id="3.10.600.10">
    <property type="entry name" value="pyruvate carboxylase f1077a mutant domain"/>
    <property type="match status" value="1"/>
</dbReference>
<feature type="modified residue" description="N6-carboxylysine" evidence="18">
    <location>
        <position position="726"/>
    </location>
</feature>
<comment type="function">
    <text evidence="14">Catalyzes a 2-step reaction, involving the ATP-dependent carboxylation of the covalently attached biotin in the first step and the transfer of the carboxyl group to pyruvate in the second.</text>
</comment>
<dbReference type="AlphaFoldDB" id="A0AB35BUE8"/>
<feature type="binding site" evidence="16">
    <location>
        <position position="249"/>
    </location>
    <ligand>
        <name>ATP</name>
        <dbReference type="ChEBI" id="CHEBI:30616"/>
    </ligand>
</feature>
<evidence type="ECO:0000256" key="5">
    <source>
        <dbReference type="ARBA" id="ARBA00011750"/>
    </source>
</evidence>
<dbReference type="InterPro" id="IPR005479">
    <property type="entry name" value="CPAse_ATP-bd"/>
</dbReference>
<dbReference type="FunFam" id="3.20.20.70:FF:000033">
    <property type="entry name" value="Pyruvate carboxylase"/>
    <property type="match status" value="1"/>
</dbReference>
<evidence type="ECO:0000256" key="7">
    <source>
        <dbReference type="ARBA" id="ARBA00022598"/>
    </source>
</evidence>
<reference evidence="23" key="1">
    <citation type="submission" date="2021-03" db="EMBL/GenBank/DDBJ databases">
        <title>Identification and antibiotic profiling of Wohlfahrtiimonas chitiniclastica, an underestimated human pathogen.</title>
        <authorList>
            <person name="Kopf A."/>
            <person name="Bunk B."/>
            <person name="Coldewey S."/>
            <person name="Gunzer F."/>
            <person name="Riedel T."/>
            <person name="Schroettner P."/>
        </authorList>
    </citation>
    <scope>NUCLEOTIDE SEQUENCE</scope>
    <source>
        <strain evidence="23">DSM 100917</strain>
    </source>
</reference>
<dbReference type="InterPro" id="IPR011761">
    <property type="entry name" value="ATP-grasp"/>
</dbReference>
<comment type="function">
    <text evidence="2">This protein is a component of the acetyl coenzyme A carboxylase complex; first, biotin carboxylase catalyzes the carboxylation of the carrier protein and then the transcarboxylase transfers the carboxyl group to form malonyl-CoA.</text>
</comment>
<comment type="cofactor">
    <cofactor evidence="1 14">
        <name>biotin</name>
        <dbReference type="ChEBI" id="CHEBI:57586"/>
    </cofactor>
</comment>
<dbReference type="PROSITE" id="PS00867">
    <property type="entry name" value="CPSASE_2"/>
    <property type="match status" value="1"/>
</dbReference>
<feature type="binding site" evidence="16">
    <location>
        <position position="629"/>
    </location>
    <ligand>
        <name>substrate</name>
    </ligand>
</feature>
<dbReference type="SUPFAM" id="SSF51569">
    <property type="entry name" value="Aldolase"/>
    <property type="match status" value="1"/>
</dbReference>
<feature type="binding site" description="via carbamate group" evidence="17">
    <location>
        <position position="726"/>
    </location>
    <ligand>
        <name>Mn(2+)</name>
        <dbReference type="ChEBI" id="CHEBI:29035"/>
    </ligand>
</feature>
<dbReference type="GO" id="GO:0004736">
    <property type="term" value="F:pyruvate carboxylase activity"/>
    <property type="evidence" value="ECO:0007669"/>
    <property type="project" value="UniProtKB-EC"/>
</dbReference>
<feature type="modified residue" description="N6-biotinyllysine" evidence="18">
    <location>
        <position position="1126"/>
    </location>
</feature>
<dbReference type="Gene3D" id="2.40.50.100">
    <property type="match status" value="1"/>
</dbReference>
<dbReference type="InterPro" id="IPR003379">
    <property type="entry name" value="Carboxylase_cons_dom"/>
</dbReference>
<organism evidence="23 24">
    <name type="scientific">Wohlfahrtiimonas chitiniclastica</name>
    <dbReference type="NCBI Taxonomy" id="400946"/>
    <lineage>
        <taxon>Bacteria</taxon>
        <taxon>Pseudomonadati</taxon>
        <taxon>Pseudomonadota</taxon>
        <taxon>Gammaproteobacteria</taxon>
        <taxon>Cardiobacteriales</taxon>
        <taxon>Ignatzschineriaceae</taxon>
        <taxon>Wohlfahrtiimonas</taxon>
    </lineage>
</organism>
<name>A0AB35BUE8_9GAMM</name>
<dbReference type="SUPFAM" id="SSF52440">
    <property type="entry name" value="PreATP-grasp domain"/>
    <property type="match status" value="1"/>
</dbReference>
<dbReference type="PANTHER" id="PTHR43778">
    <property type="entry name" value="PYRUVATE CARBOXYLASE"/>
    <property type="match status" value="1"/>
</dbReference>
<dbReference type="FunFam" id="3.30.1490.20:FF:000003">
    <property type="entry name" value="acetyl-CoA carboxylase isoform X1"/>
    <property type="match status" value="1"/>
</dbReference>
<dbReference type="InterPro" id="IPR005930">
    <property type="entry name" value="Pyruv_COase"/>
</dbReference>
<keyword evidence="10 14" id="KW-0067">ATP-binding</keyword>
<feature type="active site" evidence="15">
    <location>
        <position position="307"/>
    </location>
</feature>
<feature type="domain" description="Pyruvate carboxyltransferase" evidence="22">
    <location>
        <begin position="548"/>
        <end position="816"/>
    </location>
</feature>
<dbReference type="InterPro" id="IPR011053">
    <property type="entry name" value="Single_hybrid_motif"/>
</dbReference>
<dbReference type="FunFam" id="2.40.50.100:FF:000003">
    <property type="entry name" value="Acetyl-CoA carboxylase biotin carboxyl carrier protein"/>
    <property type="match status" value="1"/>
</dbReference>
<evidence type="ECO:0000256" key="11">
    <source>
        <dbReference type="ARBA" id="ARBA00023267"/>
    </source>
</evidence>
<dbReference type="GO" id="GO:0046872">
    <property type="term" value="F:metal ion binding"/>
    <property type="evidence" value="ECO:0007669"/>
    <property type="project" value="UniProtKB-KW"/>
</dbReference>
<feature type="domain" description="Lipoyl-binding" evidence="19">
    <location>
        <begin position="1083"/>
        <end position="1160"/>
    </location>
</feature>
<keyword evidence="7 14" id="KW-0436">Ligase</keyword>
<evidence type="ECO:0000256" key="16">
    <source>
        <dbReference type="PIRSR" id="PIRSR001594-2"/>
    </source>
</evidence>
<dbReference type="InterPro" id="IPR000891">
    <property type="entry name" value="PYR_CT"/>
</dbReference>
<dbReference type="Pfam" id="PF00289">
    <property type="entry name" value="Biotin_carb_N"/>
    <property type="match status" value="1"/>
</dbReference>
<dbReference type="Pfam" id="PF00364">
    <property type="entry name" value="Biotin_lipoyl"/>
    <property type="match status" value="1"/>
</dbReference>
<evidence type="ECO:0000313" key="24">
    <source>
        <dbReference type="Proteomes" id="UP000680020"/>
    </source>
</evidence>
<dbReference type="Pfam" id="PF02786">
    <property type="entry name" value="CPSase_L_D2"/>
    <property type="match status" value="1"/>
</dbReference>
<keyword evidence="23" id="KW-0670">Pyruvate</keyword>
<proteinExistence type="predicted"/>
<evidence type="ECO:0000259" key="19">
    <source>
        <dbReference type="PROSITE" id="PS50968"/>
    </source>
</evidence>
<feature type="binding site" evidence="16">
    <location>
        <position position="890"/>
    </location>
    <ligand>
        <name>substrate</name>
    </ligand>
</feature>
<dbReference type="SUPFAM" id="SSF89000">
    <property type="entry name" value="post-HMGL domain-like"/>
    <property type="match status" value="1"/>
</dbReference>
<accession>A0AB35BUE8</accession>
<dbReference type="PIRSF" id="PIRSF001594">
    <property type="entry name" value="Pyruv_carbox"/>
    <property type="match status" value="1"/>
</dbReference>
<dbReference type="SMART" id="SM00878">
    <property type="entry name" value="Biotin_carb_C"/>
    <property type="match status" value="1"/>
</dbReference>
<sequence>MGIQAASDLQTERKIKKILVANRSEIAIRIMRAASELGINTVAIYSEQDIKAVHRYKADESYLVGQGKPPLAAYLDIEDIIRIAKESGADAIHPGYGFLAENPNLAKACQENGIIFIGPEQRILELLGNKVSARNLAISAGVPVMPASEPLPHNNEEILKIAETIGYPVMLKASWGGGGRGMRVVESADKILDAVEVARREAKAAFGNDEVYLEKLVVRARHVEVQILGDAAGNIVHLFERDCTVQRRHQKVVERAPAPYLDDALRAEVCDYAVKIGQTARYVNAGTVEFLMDADTNKFYFIEVNPRIQVEHTVTEAITGIDIVKAQIGIAEGLTFGDALLEVPTQDGIKMTGAALQCRITTEDPANGFVPDHGVINAYRSPAGFGIRLDGGTAYAGAVITPYYDSLLVKVTTWGRSAAEAIERMDRALREFRVRGLATNLLFVENVINHPLFINGECITRFIDETPSLFTFPVRRDRASYLLKYLSEVQVNGNPEVAGRDIPKHFVTPVLPTVKPKEDVAEVKGTRIILDELGAKGFSDWMLNQKEVLITDTTMRDAHQSLFATRVRSHDLLKIAPYYQKLLPKMFSMECWGGATFDVAMRFLNEDPWDRLEKMREAMPNILLQMLIRGVNGVGYTSYPNNAIQFFVEQAAKKGIDLFRVFDSLNIVDNMRFCMDSIIDTGKLCEATICYTSDIHDAARPKYQLEYYVKLAKELEKAGAHIIAIKDMAGLCRAPAARQLVKALKEEVGLPIHFHTHDTSGISGASVLAAVEAGVDAVDCAIDSFSGLTSQPPMGSILRALEYTDRDPKFDYDAITQISTYFEGVRSYYAPFESGVRSGTSDIYRHEMPGGQYTNLKEQARSLGLESRWDQVAKAYADVNTLFGDIVKVTPSSKVVGDMALMMVTQDLTPEDVVNPNREIAFPASVTGLFNGELGIPESGLPKALSDKILQGKAPEIQNAGSQLPPVDFDQLRTELTAKFKYDVSDTDLASYIMYPKVFTDFVKFRYEYGDVSIIPTKQFFYPMAEDETFSVQIEKGKDLLISYLVASEPDNNGDCQVYFELNGEQRIFKTPKKGVEGLAAKKAKADPSNNHHVGAPMPGMIGLMRVKVGDNVKEGDALLTMEAMKMETILRSEKMGVVKQVYVQVGDTVESGDLLIVIE</sequence>
<dbReference type="SUPFAM" id="SSF56059">
    <property type="entry name" value="Glutathione synthetase ATP-binding domain-like"/>
    <property type="match status" value="1"/>
</dbReference>
<dbReference type="FunFam" id="3.40.50.20:FF:000010">
    <property type="entry name" value="Propionyl-CoA carboxylase subunit alpha"/>
    <property type="match status" value="1"/>
</dbReference>
<dbReference type="PROSITE" id="PS50968">
    <property type="entry name" value="BIOTINYL_LIPOYL"/>
    <property type="match status" value="1"/>
</dbReference>
<protein>
    <recommendedName>
        <fullName evidence="14">Pyruvate carboxylase</fullName>
        <ecNumber evidence="14">6.4.1.1</ecNumber>
    </recommendedName>
</protein>
<feature type="binding site" evidence="17">
    <location>
        <position position="755"/>
    </location>
    <ligand>
        <name>Mn(2+)</name>
        <dbReference type="ChEBI" id="CHEBI:29035"/>
    </ligand>
</feature>
<evidence type="ECO:0000256" key="17">
    <source>
        <dbReference type="PIRSR" id="PIRSR001594-3"/>
    </source>
</evidence>
<evidence type="ECO:0000259" key="20">
    <source>
        <dbReference type="PROSITE" id="PS50975"/>
    </source>
</evidence>
<dbReference type="InterPro" id="IPR055268">
    <property type="entry name" value="PCB-like"/>
</dbReference>
<evidence type="ECO:0000256" key="6">
    <source>
        <dbReference type="ARBA" id="ARBA00022432"/>
    </source>
</evidence>
<keyword evidence="9 14" id="KW-0547">Nucleotide-binding</keyword>
<evidence type="ECO:0000259" key="21">
    <source>
        <dbReference type="PROSITE" id="PS50979"/>
    </source>
</evidence>
<feature type="binding site" evidence="16">
    <location>
        <position position="130"/>
    </location>
    <ligand>
        <name>ATP</name>
        <dbReference type="ChEBI" id="CHEBI:30616"/>
    </ligand>
</feature>
<dbReference type="CDD" id="cd06850">
    <property type="entry name" value="biotinyl_domain"/>
    <property type="match status" value="1"/>
</dbReference>
<evidence type="ECO:0000256" key="2">
    <source>
        <dbReference type="ARBA" id="ARBA00003761"/>
    </source>
</evidence>
<feature type="binding site" evidence="17">
    <location>
        <position position="757"/>
    </location>
    <ligand>
        <name>Mn(2+)</name>
        <dbReference type="ChEBI" id="CHEBI:29035"/>
    </ligand>
</feature>
<comment type="caution">
    <text evidence="23">The sequence shown here is derived from an EMBL/GenBank/DDBJ whole genome shotgun (WGS) entry which is preliminary data.</text>
</comment>
<dbReference type="InterPro" id="IPR011764">
    <property type="entry name" value="Biotin_carboxylation_dom"/>
</dbReference>
<dbReference type="PROSITE" id="PS00188">
    <property type="entry name" value="BIOTIN"/>
    <property type="match status" value="1"/>
</dbReference>
<dbReference type="GO" id="GO:0006094">
    <property type="term" value="P:gluconeogenesis"/>
    <property type="evidence" value="ECO:0007669"/>
    <property type="project" value="UniProtKB-KW"/>
</dbReference>
<evidence type="ECO:0000256" key="14">
    <source>
        <dbReference type="PIRNR" id="PIRNR001594"/>
    </source>
</evidence>
<dbReference type="GO" id="GO:0005524">
    <property type="term" value="F:ATP binding"/>
    <property type="evidence" value="ECO:0007669"/>
    <property type="project" value="UniProtKB-UniRule"/>
</dbReference>
<feature type="binding site" evidence="16">
    <location>
        <position position="214"/>
    </location>
    <ligand>
        <name>ATP</name>
        <dbReference type="ChEBI" id="CHEBI:30616"/>
    </ligand>
</feature>
<comment type="subunit">
    <text evidence="5">Acetyl-CoA carboxylase is a heterohexamer of biotin carboxyl carrier protein, biotin carboxylase and the two subunits of carboxyl transferase in a 2:2 complex.</text>
</comment>
<dbReference type="InterPro" id="IPR016185">
    <property type="entry name" value="PreATP-grasp_dom_sf"/>
</dbReference>
<evidence type="ECO:0000256" key="1">
    <source>
        <dbReference type="ARBA" id="ARBA00001953"/>
    </source>
</evidence>
<dbReference type="InterPro" id="IPR000089">
    <property type="entry name" value="Biotin_lipoyl"/>
</dbReference>
<dbReference type="SUPFAM" id="SSF51230">
    <property type="entry name" value="Single hybrid motif"/>
    <property type="match status" value="1"/>
</dbReference>
<feature type="domain" description="Biotin carboxylation" evidence="21">
    <location>
        <begin position="14"/>
        <end position="468"/>
    </location>
</feature>
<evidence type="ECO:0000256" key="4">
    <source>
        <dbReference type="ARBA" id="ARBA00004956"/>
    </source>
</evidence>
<dbReference type="InterPro" id="IPR005481">
    <property type="entry name" value="BC-like_N"/>
</dbReference>
<keyword evidence="8 17" id="KW-0479">Metal-binding</keyword>
<gene>
    <name evidence="23" type="ORF">J7561_01345</name>
</gene>
<dbReference type="SUPFAM" id="SSF51246">
    <property type="entry name" value="Rudiment single hybrid motif"/>
    <property type="match status" value="1"/>
</dbReference>
<dbReference type="InterPro" id="IPR001882">
    <property type="entry name" value="Biotin_BS"/>
</dbReference>
<dbReference type="GO" id="GO:0004075">
    <property type="term" value="F:biotin carboxylase activity"/>
    <property type="evidence" value="ECO:0007669"/>
    <property type="project" value="UniProtKB-EC"/>
</dbReference>
<dbReference type="EMBL" id="JAGIBU010000001">
    <property type="protein sequence ID" value="MBS7823844.1"/>
    <property type="molecule type" value="Genomic_DNA"/>
</dbReference>
<evidence type="ECO:0000256" key="18">
    <source>
        <dbReference type="PIRSR" id="PIRSR001594-4"/>
    </source>
</evidence>
<dbReference type="PANTHER" id="PTHR43778:SF2">
    <property type="entry name" value="PYRUVATE CARBOXYLASE, MITOCHONDRIAL"/>
    <property type="match status" value="1"/>
</dbReference>
<evidence type="ECO:0000256" key="8">
    <source>
        <dbReference type="ARBA" id="ARBA00022723"/>
    </source>
</evidence>
<dbReference type="InterPro" id="IPR013785">
    <property type="entry name" value="Aldolase_TIM"/>
</dbReference>
<dbReference type="PROSITE" id="PS50975">
    <property type="entry name" value="ATP_GRASP"/>
    <property type="match status" value="1"/>
</dbReference>
<dbReference type="PROSITE" id="PS50991">
    <property type="entry name" value="PYR_CT"/>
    <property type="match status" value="1"/>
</dbReference>
<dbReference type="PROSITE" id="PS50979">
    <property type="entry name" value="BC"/>
    <property type="match status" value="1"/>
</dbReference>
<dbReference type="Proteomes" id="UP000680020">
    <property type="component" value="Unassembled WGS sequence"/>
</dbReference>
<evidence type="ECO:0000259" key="22">
    <source>
        <dbReference type="PROSITE" id="PS50991"/>
    </source>
</evidence>
<evidence type="ECO:0000256" key="12">
    <source>
        <dbReference type="ARBA" id="ARBA00023268"/>
    </source>
</evidence>
<dbReference type="Gene3D" id="3.20.20.70">
    <property type="entry name" value="Aldolase class I"/>
    <property type="match status" value="1"/>
</dbReference>
<dbReference type="CDD" id="cd07937">
    <property type="entry name" value="DRE_TIM_PC_TC_5S"/>
    <property type="match status" value="1"/>
</dbReference>
<feature type="domain" description="ATP-grasp" evidence="20">
    <location>
        <begin position="134"/>
        <end position="332"/>
    </location>
</feature>
<comment type="pathway">
    <text evidence="4">Lipid metabolism; malonyl-CoA biosynthesis; malonyl-CoA from acetyl-CoA: step 1/1.</text>
</comment>
<keyword evidence="11 14" id="KW-0092">Biotin</keyword>
<dbReference type="Gene3D" id="3.30.470.20">
    <property type="entry name" value="ATP-grasp fold, B domain"/>
    <property type="match status" value="1"/>
</dbReference>
<dbReference type="NCBIfam" id="NF006761">
    <property type="entry name" value="PRK09282.1"/>
    <property type="match status" value="1"/>
</dbReference>
<evidence type="ECO:0000256" key="3">
    <source>
        <dbReference type="ARBA" id="ARBA00004742"/>
    </source>
</evidence>
<dbReference type="Pfam" id="PF02785">
    <property type="entry name" value="Biotin_carb_C"/>
    <property type="match status" value="1"/>
</dbReference>
<evidence type="ECO:0000256" key="13">
    <source>
        <dbReference type="ARBA" id="ARBA00048600"/>
    </source>
</evidence>
<dbReference type="InterPro" id="IPR005482">
    <property type="entry name" value="Biotin_COase_C"/>
</dbReference>
<comment type="catalytic activity">
    <reaction evidence="13">
        <text>N(6)-biotinyl-L-lysyl-[protein] + hydrogencarbonate + ATP = N(6)-carboxybiotinyl-L-lysyl-[protein] + ADP + phosphate + H(+)</text>
        <dbReference type="Rhea" id="RHEA:13501"/>
        <dbReference type="Rhea" id="RHEA-COMP:10505"/>
        <dbReference type="Rhea" id="RHEA-COMP:10506"/>
        <dbReference type="ChEBI" id="CHEBI:15378"/>
        <dbReference type="ChEBI" id="CHEBI:17544"/>
        <dbReference type="ChEBI" id="CHEBI:30616"/>
        <dbReference type="ChEBI" id="CHEBI:43474"/>
        <dbReference type="ChEBI" id="CHEBI:83144"/>
        <dbReference type="ChEBI" id="CHEBI:83145"/>
        <dbReference type="ChEBI" id="CHEBI:456216"/>
        <dbReference type="EC" id="6.3.4.14"/>
    </reaction>
</comment>
<dbReference type="Pfam" id="PF02436">
    <property type="entry name" value="PYC_OADA"/>
    <property type="match status" value="1"/>
</dbReference>
<dbReference type="GO" id="GO:0005737">
    <property type="term" value="C:cytoplasm"/>
    <property type="evidence" value="ECO:0007669"/>
    <property type="project" value="TreeGrafter"/>
</dbReference>
<dbReference type="EC" id="6.4.1.1" evidence="14"/>
<keyword evidence="12" id="KW-0511">Multifunctional enzyme</keyword>
<dbReference type="PROSITE" id="PS00866">
    <property type="entry name" value="CPSASE_1"/>
    <property type="match status" value="1"/>
</dbReference>
<evidence type="ECO:0000256" key="9">
    <source>
        <dbReference type="ARBA" id="ARBA00022741"/>
    </source>
</evidence>
<feature type="binding site" evidence="17">
    <location>
        <position position="557"/>
    </location>
    <ligand>
        <name>Mn(2+)</name>
        <dbReference type="ChEBI" id="CHEBI:29035"/>
    </ligand>
</feature>
<comment type="catalytic activity">
    <reaction evidence="14">
        <text>hydrogencarbonate + pyruvate + ATP = oxaloacetate + ADP + phosphate + H(+)</text>
        <dbReference type="Rhea" id="RHEA:20844"/>
        <dbReference type="ChEBI" id="CHEBI:15361"/>
        <dbReference type="ChEBI" id="CHEBI:15378"/>
        <dbReference type="ChEBI" id="CHEBI:16452"/>
        <dbReference type="ChEBI" id="CHEBI:17544"/>
        <dbReference type="ChEBI" id="CHEBI:30616"/>
        <dbReference type="ChEBI" id="CHEBI:43474"/>
        <dbReference type="ChEBI" id="CHEBI:456216"/>
        <dbReference type="EC" id="6.4.1.1"/>
    </reaction>
</comment>
<comment type="pathway">
    <text evidence="3">Carbohydrate biosynthesis; gluconeogenesis.</text>
</comment>
<keyword evidence="6" id="KW-0312">Gluconeogenesis</keyword>
<evidence type="ECO:0000256" key="10">
    <source>
        <dbReference type="ARBA" id="ARBA00022840"/>
    </source>
</evidence>
<evidence type="ECO:0000256" key="15">
    <source>
        <dbReference type="PIRSR" id="PIRSR001594-1"/>
    </source>
</evidence>
<dbReference type="Pfam" id="PF00682">
    <property type="entry name" value="HMGL-like"/>
    <property type="match status" value="1"/>
</dbReference>
<dbReference type="RefSeq" id="WP_213403292.1">
    <property type="nucleotide sequence ID" value="NZ_JAGIBT010000001.1"/>
</dbReference>
<dbReference type="NCBIfam" id="NF009554">
    <property type="entry name" value="PRK12999.1"/>
    <property type="match status" value="1"/>
</dbReference>